<protein>
    <submittedName>
        <fullName evidence="2">Uncharacterized protein</fullName>
    </submittedName>
</protein>
<feature type="compositionally biased region" description="Basic residues" evidence="1">
    <location>
        <begin position="68"/>
        <end position="79"/>
    </location>
</feature>
<reference evidence="2" key="1">
    <citation type="submission" date="2023-03" db="UniProtKB">
        <authorList>
            <consortium name="EnsemblPlants"/>
        </authorList>
    </citation>
    <scope>IDENTIFICATION</scope>
</reference>
<proteinExistence type="predicted"/>
<accession>A0A9I9DAJ0</accession>
<sequence length="108" mass="12062">METTYAARYGSAWLAGHLRNRRSTIVRGSLTVAWRHYATEGGGSHTVAHRCDGNDVDDANGSRSTVGRGRKKDWRRRRVVGLQLPRTNEAAQVGPLEHSGRRPRGRDQ</sequence>
<dbReference type="Gramene" id="MELO3C015810.2.1">
    <property type="protein sequence ID" value="MELO3C015810.2.1"/>
    <property type="gene ID" value="MELO3C015810.2"/>
</dbReference>
<organism evidence="2">
    <name type="scientific">Cucumis melo</name>
    <name type="common">Muskmelon</name>
    <dbReference type="NCBI Taxonomy" id="3656"/>
    <lineage>
        <taxon>Eukaryota</taxon>
        <taxon>Viridiplantae</taxon>
        <taxon>Streptophyta</taxon>
        <taxon>Embryophyta</taxon>
        <taxon>Tracheophyta</taxon>
        <taxon>Spermatophyta</taxon>
        <taxon>Magnoliopsida</taxon>
        <taxon>eudicotyledons</taxon>
        <taxon>Gunneridae</taxon>
        <taxon>Pentapetalae</taxon>
        <taxon>rosids</taxon>
        <taxon>fabids</taxon>
        <taxon>Cucurbitales</taxon>
        <taxon>Cucurbitaceae</taxon>
        <taxon>Benincaseae</taxon>
        <taxon>Cucumis</taxon>
    </lineage>
</organism>
<dbReference type="EnsemblPlants" id="MELO3C015810.2.1">
    <property type="protein sequence ID" value="MELO3C015810.2.1"/>
    <property type="gene ID" value="MELO3C015810.2"/>
</dbReference>
<evidence type="ECO:0000313" key="2">
    <source>
        <dbReference type="EnsemblPlants" id="MELO3C015810.2.1"/>
    </source>
</evidence>
<name>A0A9I9DAJ0_CUCME</name>
<evidence type="ECO:0000256" key="1">
    <source>
        <dbReference type="SAM" id="MobiDB-lite"/>
    </source>
</evidence>
<feature type="region of interest" description="Disordered" evidence="1">
    <location>
        <begin position="55"/>
        <end position="108"/>
    </location>
</feature>
<dbReference type="AlphaFoldDB" id="A0A9I9DAJ0"/>